<name>A0A7S0G5N4_9RHOD</name>
<accession>A0A7S0G5N4</accession>
<gene>
    <name evidence="2" type="ORF">RMAR0315_LOCUS8436</name>
</gene>
<sequence>MELRQRWVLVHLVLCTILSSTSLVHACNELVKELIDRKVIYSKQHQEKFFSGVGTQLKFDYKDLEDIDCEGERECEKFLENRDEAISILTEAGQGILDACRKEGTLFSNTRARAVSRQAIQLPTTSAMENANRCFRLCEKPYKNLFRNCKWAYNKKKCRCEVAFNEAWEFKCLLPDLFDFAFKAALRTVFPGLARLEKLSERAIKEVFSKVVLGLLEFMSKECQKYARGVCKRAGRELIRCGKSISGGNSRYCNPCYTVPPRIRSCKPAPGETDDGGPGCWGKCRTLKPKACCNPLYAGACCFGRHIWLDGTWGRCGGPFTRKDVNVRYVTHEIKPPRGPGTVYGIKKCH</sequence>
<dbReference type="AlphaFoldDB" id="A0A7S0G5N4"/>
<protein>
    <submittedName>
        <fullName evidence="2">Uncharacterized protein</fullName>
    </submittedName>
</protein>
<feature type="chain" id="PRO_5031470561" evidence="1">
    <location>
        <begin position="27"/>
        <end position="350"/>
    </location>
</feature>
<evidence type="ECO:0000313" key="2">
    <source>
        <dbReference type="EMBL" id="CAD8398444.1"/>
    </source>
</evidence>
<organism evidence="2">
    <name type="scientific">Rhodosorus marinus</name>
    <dbReference type="NCBI Taxonomy" id="101924"/>
    <lineage>
        <taxon>Eukaryota</taxon>
        <taxon>Rhodophyta</taxon>
        <taxon>Stylonematophyceae</taxon>
        <taxon>Stylonematales</taxon>
        <taxon>Stylonemataceae</taxon>
        <taxon>Rhodosorus</taxon>
    </lineage>
</organism>
<reference evidence="2" key="1">
    <citation type="submission" date="2021-01" db="EMBL/GenBank/DDBJ databases">
        <authorList>
            <person name="Corre E."/>
            <person name="Pelletier E."/>
            <person name="Niang G."/>
            <person name="Scheremetjew M."/>
            <person name="Finn R."/>
            <person name="Kale V."/>
            <person name="Holt S."/>
            <person name="Cochrane G."/>
            <person name="Meng A."/>
            <person name="Brown T."/>
            <person name="Cohen L."/>
        </authorList>
    </citation>
    <scope>NUCLEOTIDE SEQUENCE</scope>
    <source>
        <strain evidence="2">UTEX LB 2760</strain>
    </source>
</reference>
<feature type="signal peptide" evidence="1">
    <location>
        <begin position="1"/>
        <end position="26"/>
    </location>
</feature>
<evidence type="ECO:0000256" key="1">
    <source>
        <dbReference type="SAM" id="SignalP"/>
    </source>
</evidence>
<keyword evidence="1" id="KW-0732">Signal</keyword>
<dbReference type="EMBL" id="HBEK01015517">
    <property type="protein sequence ID" value="CAD8398444.1"/>
    <property type="molecule type" value="Transcribed_RNA"/>
</dbReference>
<proteinExistence type="predicted"/>